<organism evidence="1">
    <name type="scientific">freshwater metagenome</name>
    <dbReference type="NCBI Taxonomy" id="449393"/>
    <lineage>
        <taxon>unclassified sequences</taxon>
        <taxon>metagenomes</taxon>
        <taxon>ecological metagenomes</taxon>
    </lineage>
</organism>
<dbReference type="EMBL" id="CAFBOE010000003">
    <property type="protein sequence ID" value="CAB4968554.1"/>
    <property type="molecule type" value="Genomic_DNA"/>
</dbReference>
<sequence length="52" mass="5873">MAKFGSTATWHGYFKLFALIVRKFTFPNKSNTAETEAEVFKFGSFGLSNTVF</sequence>
<dbReference type="AlphaFoldDB" id="A0A6J7LSQ2"/>
<gene>
    <name evidence="1" type="ORF">UFOPK3916_00111</name>
</gene>
<reference evidence="1" key="1">
    <citation type="submission" date="2020-05" db="EMBL/GenBank/DDBJ databases">
        <authorList>
            <person name="Chiriac C."/>
            <person name="Salcher M."/>
            <person name="Ghai R."/>
            <person name="Kavagutti S V."/>
        </authorList>
    </citation>
    <scope>NUCLEOTIDE SEQUENCE</scope>
</reference>
<evidence type="ECO:0000313" key="1">
    <source>
        <dbReference type="EMBL" id="CAB4968554.1"/>
    </source>
</evidence>
<protein>
    <submittedName>
        <fullName evidence="1">Unannotated protein</fullName>
    </submittedName>
</protein>
<name>A0A6J7LSQ2_9ZZZZ</name>
<proteinExistence type="predicted"/>
<accession>A0A6J7LSQ2</accession>